<evidence type="ECO:0000313" key="1">
    <source>
        <dbReference type="EMBL" id="OSC96988.1"/>
    </source>
</evidence>
<dbReference type="EMBL" id="KZ084160">
    <property type="protein sequence ID" value="OSC96988.1"/>
    <property type="molecule type" value="Genomic_DNA"/>
</dbReference>
<sequence>MYVRSTRGTTTGLVCVRTRMHARCRMHTGVPVMCRPRVGWASNSLNVNACAMESESESECVRASVFPRVLWMRHPPIACLRWKKPRGKRQYSMYTPRSRRSWVVRRRCGVLYCTVLHMYCTRAPVRPCRHHLRSVSAFRRERGPGLELPGSWKLALAVGPDRQLAPRASPPTLRAGAAATCARVPSRAALVLTDLSSFTWRPMRRARGRAVDRS</sequence>
<dbReference type="Proteomes" id="UP000193067">
    <property type="component" value="Unassembled WGS sequence"/>
</dbReference>
<organism evidence="1 2">
    <name type="scientific">Trametes coccinea (strain BRFM310)</name>
    <name type="common">Pycnoporus coccineus</name>
    <dbReference type="NCBI Taxonomy" id="1353009"/>
    <lineage>
        <taxon>Eukaryota</taxon>
        <taxon>Fungi</taxon>
        <taxon>Dikarya</taxon>
        <taxon>Basidiomycota</taxon>
        <taxon>Agaricomycotina</taxon>
        <taxon>Agaricomycetes</taxon>
        <taxon>Polyporales</taxon>
        <taxon>Polyporaceae</taxon>
        <taxon>Trametes</taxon>
    </lineage>
</organism>
<dbReference type="AlphaFoldDB" id="A0A1Y2I762"/>
<protein>
    <submittedName>
        <fullName evidence="1">Uncharacterized protein</fullName>
    </submittedName>
</protein>
<evidence type="ECO:0000313" key="2">
    <source>
        <dbReference type="Proteomes" id="UP000193067"/>
    </source>
</evidence>
<gene>
    <name evidence="1" type="ORF">PYCCODRAFT_1205993</name>
</gene>
<proteinExistence type="predicted"/>
<accession>A0A1Y2I762</accession>
<keyword evidence="2" id="KW-1185">Reference proteome</keyword>
<reference evidence="1 2" key="1">
    <citation type="journal article" date="2015" name="Biotechnol. Biofuels">
        <title>Enhanced degradation of softwood versus hardwood by the white-rot fungus Pycnoporus coccineus.</title>
        <authorList>
            <person name="Couturier M."/>
            <person name="Navarro D."/>
            <person name="Chevret D."/>
            <person name="Henrissat B."/>
            <person name="Piumi F."/>
            <person name="Ruiz-Duenas F.J."/>
            <person name="Martinez A.T."/>
            <person name="Grigoriev I.V."/>
            <person name="Riley R."/>
            <person name="Lipzen A."/>
            <person name="Berrin J.G."/>
            <person name="Master E.R."/>
            <person name="Rosso M.N."/>
        </authorList>
    </citation>
    <scope>NUCLEOTIDE SEQUENCE [LARGE SCALE GENOMIC DNA]</scope>
    <source>
        <strain evidence="1 2">BRFM310</strain>
    </source>
</reference>
<name>A0A1Y2I762_TRAC3</name>